<dbReference type="Pfam" id="PF02518">
    <property type="entry name" value="HATPase_c"/>
    <property type="match status" value="1"/>
</dbReference>
<sequence length="434" mass="46831">MTFREINEWFNRRPMVMDGIFAVLLALIVFPSTPISDCQPGSLAFLGCILWGLVQVVVLVWRRTRPTIMVAGTAVCSVLTVIFCDSFQPSAILVPIAIFASVTYGRTRRGARAWLAVAMVGAILAGWRWGWCITRPYGTVKEAAKSWGTFSISCALVVLLAWFAGSFARARRLNLLALRQRAEDLERERDQRIKLATQEERARIAREMHDIVAHSLSVIVVQADGGAYLVHHEEVGDLQARLDSAASALDTIAETAREALTQTRRLVGVLRDDSGEPLVLSPAETLDSIPELIERTQSVLDVALSIEGAPDSHPPLERGAEFAIYRVVQESLTNIIKHAGPQAHALVTIIHRPSGVRVEIVDDGAGAPEGVSSSGGVDGGGHGLVGMRERIGAWGGTVEAGNRAAGGFRVFASVLVTAAEGEDPSTEVGEHRHS</sequence>
<keyword evidence="4 14" id="KW-0808">Transferase</keyword>
<feature type="coiled-coil region" evidence="9">
    <location>
        <begin position="168"/>
        <end position="195"/>
    </location>
</feature>
<evidence type="ECO:0000313" key="14">
    <source>
        <dbReference type="EMBL" id="SNV31796.1"/>
    </source>
</evidence>
<gene>
    <name evidence="14" type="primary">desK_1</name>
    <name evidence="14" type="ORF">SAMEA4412665_00675</name>
</gene>
<dbReference type="Gene3D" id="3.30.565.10">
    <property type="entry name" value="Histidine kinase-like ATPase, C-terminal domain"/>
    <property type="match status" value="1"/>
</dbReference>
<feature type="transmembrane region" description="Helical" evidence="10">
    <location>
        <begin position="44"/>
        <end position="61"/>
    </location>
</feature>
<dbReference type="GO" id="GO:0000155">
    <property type="term" value="F:phosphorelay sensor kinase activity"/>
    <property type="evidence" value="ECO:0007669"/>
    <property type="project" value="InterPro"/>
</dbReference>
<evidence type="ECO:0000259" key="11">
    <source>
        <dbReference type="Pfam" id="PF02518"/>
    </source>
</evidence>
<keyword evidence="5" id="KW-0547">Nucleotide-binding</keyword>
<keyword evidence="6 14" id="KW-0418">Kinase</keyword>
<dbReference type="RefSeq" id="WP_065860801.1">
    <property type="nucleotide sequence ID" value="NZ_LT906441.1"/>
</dbReference>
<organism evidence="14 15">
    <name type="scientific">Cutibacterium granulosum</name>
    <dbReference type="NCBI Taxonomy" id="33011"/>
    <lineage>
        <taxon>Bacteria</taxon>
        <taxon>Bacillati</taxon>
        <taxon>Actinomycetota</taxon>
        <taxon>Actinomycetes</taxon>
        <taxon>Propionibacteriales</taxon>
        <taxon>Propionibacteriaceae</taxon>
        <taxon>Cutibacterium</taxon>
    </lineage>
</organism>
<keyword evidence="3" id="KW-0597">Phosphoprotein</keyword>
<evidence type="ECO:0000259" key="12">
    <source>
        <dbReference type="Pfam" id="PF07730"/>
    </source>
</evidence>
<evidence type="ECO:0000256" key="2">
    <source>
        <dbReference type="ARBA" id="ARBA00012438"/>
    </source>
</evidence>
<keyword evidence="10" id="KW-1133">Transmembrane helix</keyword>
<dbReference type="GO" id="GO:0046983">
    <property type="term" value="F:protein dimerization activity"/>
    <property type="evidence" value="ECO:0007669"/>
    <property type="project" value="InterPro"/>
</dbReference>
<dbReference type="PANTHER" id="PTHR24421:SF10">
    <property type="entry name" value="NITRATE_NITRITE SENSOR PROTEIN NARQ"/>
    <property type="match status" value="1"/>
</dbReference>
<dbReference type="Gene3D" id="1.20.5.1930">
    <property type="match status" value="1"/>
</dbReference>
<feature type="domain" description="Histidine kinase/HSP90-like ATPase" evidence="11">
    <location>
        <begin position="321"/>
        <end position="412"/>
    </location>
</feature>
<comment type="catalytic activity">
    <reaction evidence="1">
        <text>ATP + protein L-histidine = ADP + protein N-phospho-L-histidine.</text>
        <dbReference type="EC" id="2.7.13.3"/>
    </reaction>
</comment>
<keyword evidence="9" id="KW-0175">Coiled coil</keyword>
<evidence type="ECO:0000256" key="5">
    <source>
        <dbReference type="ARBA" id="ARBA00022741"/>
    </source>
</evidence>
<dbReference type="KEGG" id="cgrn:4412665_00675"/>
<dbReference type="SUPFAM" id="SSF55874">
    <property type="entry name" value="ATPase domain of HSP90 chaperone/DNA topoisomerase II/histidine kinase"/>
    <property type="match status" value="1"/>
</dbReference>
<dbReference type="EC" id="2.7.13.3" evidence="2"/>
<dbReference type="EMBL" id="LT906441">
    <property type="protein sequence ID" value="SNV31796.1"/>
    <property type="molecule type" value="Genomic_DNA"/>
</dbReference>
<accession>A0A239WCK0</accession>
<keyword evidence="10" id="KW-0812">Transmembrane</keyword>
<dbReference type="GO" id="GO:0016020">
    <property type="term" value="C:membrane"/>
    <property type="evidence" value="ECO:0007669"/>
    <property type="project" value="InterPro"/>
</dbReference>
<dbReference type="CDD" id="cd16917">
    <property type="entry name" value="HATPase_UhpB-NarQ-NarX-like"/>
    <property type="match status" value="1"/>
</dbReference>
<dbReference type="InterPro" id="IPR003594">
    <property type="entry name" value="HATPase_dom"/>
</dbReference>
<proteinExistence type="predicted"/>
<evidence type="ECO:0000313" key="15">
    <source>
        <dbReference type="Proteomes" id="UP000215332"/>
    </source>
</evidence>
<feature type="domain" description="DUF7134" evidence="13">
    <location>
        <begin position="7"/>
        <end position="172"/>
    </location>
</feature>
<feature type="domain" description="Signal transduction histidine kinase subgroup 3 dimerisation and phosphoacceptor" evidence="12">
    <location>
        <begin position="200"/>
        <end position="273"/>
    </location>
</feature>
<evidence type="ECO:0000256" key="9">
    <source>
        <dbReference type="SAM" id="Coils"/>
    </source>
</evidence>
<evidence type="ECO:0000256" key="3">
    <source>
        <dbReference type="ARBA" id="ARBA00022553"/>
    </source>
</evidence>
<dbReference type="Pfam" id="PF23539">
    <property type="entry name" value="DUF7134"/>
    <property type="match status" value="1"/>
</dbReference>
<keyword evidence="8" id="KW-0902">Two-component regulatory system</keyword>
<feature type="transmembrane region" description="Helical" evidence="10">
    <location>
        <begin position="113"/>
        <end position="130"/>
    </location>
</feature>
<protein>
    <recommendedName>
        <fullName evidence="2">histidine kinase</fullName>
        <ecNumber evidence="2">2.7.13.3</ecNumber>
    </recommendedName>
</protein>
<feature type="transmembrane region" description="Helical" evidence="10">
    <location>
        <begin position="150"/>
        <end position="170"/>
    </location>
</feature>
<name>A0A239WCK0_9ACTN</name>
<dbReference type="AlphaFoldDB" id="A0A239WCK0"/>
<reference evidence="14 15" key="1">
    <citation type="submission" date="2017-06" db="EMBL/GenBank/DDBJ databases">
        <authorList>
            <consortium name="Pathogen Informatics"/>
        </authorList>
    </citation>
    <scope>NUCLEOTIDE SEQUENCE [LARGE SCALE GENOMIC DNA]</scope>
    <source>
        <strain evidence="14 15">NCTC11865</strain>
    </source>
</reference>
<evidence type="ECO:0000256" key="7">
    <source>
        <dbReference type="ARBA" id="ARBA00022840"/>
    </source>
</evidence>
<evidence type="ECO:0000256" key="6">
    <source>
        <dbReference type="ARBA" id="ARBA00022777"/>
    </source>
</evidence>
<dbReference type="InterPro" id="IPR050482">
    <property type="entry name" value="Sensor_HK_TwoCompSys"/>
</dbReference>
<dbReference type="Proteomes" id="UP000215332">
    <property type="component" value="Chromosome 1"/>
</dbReference>
<evidence type="ECO:0000259" key="13">
    <source>
        <dbReference type="Pfam" id="PF23539"/>
    </source>
</evidence>
<dbReference type="GO" id="GO:0005524">
    <property type="term" value="F:ATP binding"/>
    <property type="evidence" value="ECO:0007669"/>
    <property type="project" value="UniProtKB-KW"/>
</dbReference>
<keyword evidence="7" id="KW-0067">ATP-binding</keyword>
<evidence type="ECO:0000256" key="10">
    <source>
        <dbReference type="SAM" id="Phobius"/>
    </source>
</evidence>
<evidence type="ECO:0000256" key="4">
    <source>
        <dbReference type="ARBA" id="ARBA00022679"/>
    </source>
</evidence>
<keyword evidence="10" id="KW-0472">Membrane</keyword>
<dbReference type="eggNOG" id="COG4585">
    <property type="taxonomic scope" value="Bacteria"/>
</dbReference>
<dbReference type="InterPro" id="IPR036890">
    <property type="entry name" value="HATPase_C_sf"/>
</dbReference>
<dbReference type="InterPro" id="IPR055558">
    <property type="entry name" value="DUF7134"/>
</dbReference>
<evidence type="ECO:0000256" key="1">
    <source>
        <dbReference type="ARBA" id="ARBA00000085"/>
    </source>
</evidence>
<dbReference type="PANTHER" id="PTHR24421">
    <property type="entry name" value="NITRATE/NITRITE SENSOR PROTEIN NARX-RELATED"/>
    <property type="match status" value="1"/>
</dbReference>
<evidence type="ECO:0000256" key="8">
    <source>
        <dbReference type="ARBA" id="ARBA00023012"/>
    </source>
</evidence>
<dbReference type="InterPro" id="IPR011712">
    <property type="entry name" value="Sig_transdc_His_kin_sub3_dim/P"/>
</dbReference>
<dbReference type="Pfam" id="PF07730">
    <property type="entry name" value="HisKA_3"/>
    <property type="match status" value="1"/>
</dbReference>